<organism evidence="3 4">
    <name type="scientific">Microbulbifer salipaludis</name>
    <dbReference type="NCBI Taxonomy" id="187980"/>
    <lineage>
        <taxon>Bacteria</taxon>
        <taxon>Pseudomonadati</taxon>
        <taxon>Pseudomonadota</taxon>
        <taxon>Gammaproteobacteria</taxon>
        <taxon>Cellvibrionales</taxon>
        <taxon>Microbulbiferaceae</taxon>
        <taxon>Microbulbifer</taxon>
    </lineage>
</organism>
<dbReference type="InterPro" id="IPR045584">
    <property type="entry name" value="Pilin-like"/>
</dbReference>
<evidence type="ECO:0000256" key="1">
    <source>
        <dbReference type="SAM" id="MobiDB-lite"/>
    </source>
</evidence>
<reference evidence="3 4" key="1">
    <citation type="submission" date="2020-12" db="EMBL/GenBank/DDBJ databases">
        <title>Oil enriched cultivation method for isolating marine PHA-producing bacteria.</title>
        <authorList>
            <person name="Zheng W."/>
            <person name="Yu S."/>
            <person name="Huang Y."/>
        </authorList>
    </citation>
    <scope>NUCLEOTIDE SEQUENCE [LARGE SCALE GENOMIC DNA]</scope>
    <source>
        <strain evidence="3 4">SN0-2</strain>
    </source>
</reference>
<dbReference type="PROSITE" id="PS00409">
    <property type="entry name" value="PROKAR_NTER_METHYL"/>
    <property type="match status" value="1"/>
</dbReference>
<accession>A0ABS3E8K9</accession>
<keyword evidence="2" id="KW-0472">Membrane</keyword>
<dbReference type="SUPFAM" id="SSF54523">
    <property type="entry name" value="Pili subunits"/>
    <property type="match status" value="1"/>
</dbReference>
<evidence type="ECO:0000313" key="4">
    <source>
        <dbReference type="Proteomes" id="UP000664293"/>
    </source>
</evidence>
<sequence length="209" mass="23058">MRIAAHRQRGFTLIELLVVMVIIASLAGMATLSLRNTDGRNWTGEVQRLANLLQLVADRALIDKAHYGVVFEESRYQVVRYDSGSMKWQEMDFSGQPAAANARRFTAHELPPIMRLEVLSQTELPGANSDQNSFGGSGRGDERDRARSGTAGKGGDKEILPQFAALSSGEVLPVEIGFFLMKNGDIARAAIISYSSLYGMQLEWQSDEY</sequence>
<proteinExistence type="predicted"/>
<feature type="transmembrane region" description="Helical" evidence="2">
    <location>
        <begin position="12"/>
        <end position="34"/>
    </location>
</feature>
<dbReference type="Gene3D" id="3.55.40.10">
    <property type="entry name" value="minor pseudopilin epsh domain"/>
    <property type="match status" value="1"/>
</dbReference>
<keyword evidence="2" id="KW-0812">Transmembrane</keyword>
<keyword evidence="4" id="KW-1185">Reference proteome</keyword>
<feature type="region of interest" description="Disordered" evidence="1">
    <location>
        <begin position="125"/>
        <end position="156"/>
    </location>
</feature>
<dbReference type="Proteomes" id="UP000664293">
    <property type="component" value="Unassembled WGS sequence"/>
</dbReference>
<dbReference type="NCBIfam" id="TIGR02532">
    <property type="entry name" value="IV_pilin_GFxxxE"/>
    <property type="match status" value="1"/>
</dbReference>
<comment type="caution">
    <text evidence="3">The sequence shown here is derived from an EMBL/GenBank/DDBJ whole genome shotgun (WGS) entry which is preliminary data.</text>
</comment>
<name>A0ABS3E8K9_9GAMM</name>
<dbReference type="InterPro" id="IPR012902">
    <property type="entry name" value="N_methyl_site"/>
</dbReference>
<feature type="compositionally biased region" description="Polar residues" evidence="1">
    <location>
        <begin position="125"/>
        <end position="134"/>
    </location>
</feature>
<keyword evidence="2" id="KW-1133">Transmembrane helix</keyword>
<evidence type="ECO:0000313" key="3">
    <source>
        <dbReference type="EMBL" id="MBN8431646.1"/>
    </source>
</evidence>
<protein>
    <submittedName>
        <fullName evidence="3">Prepilin-type N-terminal cleavage/methylation domain-containing protein</fullName>
    </submittedName>
</protein>
<gene>
    <name evidence="3" type="ORF">JF535_12360</name>
</gene>
<dbReference type="EMBL" id="JAEKJR010000002">
    <property type="protein sequence ID" value="MBN8431646.1"/>
    <property type="molecule type" value="Genomic_DNA"/>
</dbReference>
<dbReference type="RefSeq" id="WP_207002514.1">
    <property type="nucleotide sequence ID" value="NZ_JAEKJR010000002.1"/>
</dbReference>
<evidence type="ECO:0000256" key="2">
    <source>
        <dbReference type="SAM" id="Phobius"/>
    </source>
</evidence>
<dbReference type="Pfam" id="PF07963">
    <property type="entry name" value="N_methyl"/>
    <property type="match status" value="1"/>
</dbReference>